<dbReference type="VEuPathDB" id="TriTrypDB:TcCLB.510105.70"/>
<dbReference type="VEuPathDB" id="TriTrypDB:TcBrA4_0039180"/>
<dbReference type="InterPro" id="IPR009091">
    <property type="entry name" value="RCC1/BLIP-II"/>
</dbReference>
<dbReference type="VEuPathDB" id="TriTrypDB:TCDM_04779"/>
<dbReference type="PANTHER" id="PTHR45982:SF1">
    <property type="entry name" value="REGULATOR OF CHROMOSOME CONDENSATION"/>
    <property type="match status" value="1"/>
</dbReference>
<comment type="caution">
    <text evidence="2">The sequence shown here is derived from an EMBL/GenBank/DDBJ whole genome shotgun (WGS) entry which is preliminary data.</text>
</comment>
<dbReference type="PANTHER" id="PTHR45982">
    <property type="entry name" value="REGULATOR OF CHROMOSOME CONDENSATION"/>
    <property type="match status" value="1"/>
</dbReference>
<organism evidence="2 3">
    <name type="scientific">Trypanosoma cruzi</name>
    <dbReference type="NCBI Taxonomy" id="5693"/>
    <lineage>
        <taxon>Eukaryota</taxon>
        <taxon>Discoba</taxon>
        <taxon>Euglenozoa</taxon>
        <taxon>Kinetoplastea</taxon>
        <taxon>Metakinetoplastina</taxon>
        <taxon>Trypanosomatida</taxon>
        <taxon>Trypanosomatidae</taxon>
        <taxon>Trypanosoma</taxon>
        <taxon>Schizotrypanum</taxon>
    </lineage>
</organism>
<gene>
    <name evidence="2" type="ORF">C3747_164g85</name>
</gene>
<feature type="repeat" description="RCC1" evidence="1">
    <location>
        <begin position="93"/>
        <end position="185"/>
    </location>
</feature>
<dbReference type="Pfam" id="PF13540">
    <property type="entry name" value="RCC1_2"/>
    <property type="match status" value="3"/>
</dbReference>
<dbReference type="PROSITE" id="PS50012">
    <property type="entry name" value="RCC1_3"/>
    <property type="match status" value="2"/>
</dbReference>
<dbReference type="VEuPathDB" id="TriTrypDB:Tc_MARK_4621"/>
<evidence type="ECO:0000313" key="3">
    <source>
        <dbReference type="Proteomes" id="UP000246078"/>
    </source>
</evidence>
<evidence type="ECO:0000313" key="2">
    <source>
        <dbReference type="EMBL" id="PWV03996.1"/>
    </source>
</evidence>
<dbReference type="GO" id="GO:0005085">
    <property type="term" value="F:guanyl-nucleotide exchange factor activity"/>
    <property type="evidence" value="ECO:0007669"/>
    <property type="project" value="TreeGrafter"/>
</dbReference>
<dbReference type="AlphaFoldDB" id="A0A2V2W5Q8"/>
<dbReference type="VEuPathDB" id="TriTrypDB:TcCL_NonESM03155"/>
<dbReference type="VEuPathDB" id="TriTrypDB:C3747_164g85"/>
<evidence type="ECO:0000256" key="1">
    <source>
        <dbReference type="PROSITE-ProRule" id="PRU00235"/>
    </source>
</evidence>
<dbReference type="Proteomes" id="UP000246078">
    <property type="component" value="Unassembled WGS sequence"/>
</dbReference>
<dbReference type="SMR" id="A0A2V2W5Q8"/>
<dbReference type="VEuPathDB" id="TriTrypDB:TcCLB.509715.60"/>
<dbReference type="VEuPathDB" id="TriTrypDB:TCSYLVIO_005033"/>
<dbReference type="SUPFAM" id="SSF50985">
    <property type="entry name" value="RCC1/BLIP-II"/>
    <property type="match status" value="1"/>
</dbReference>
<dbReference type="Gene3D" id="2.130.10.30">
    <property type="entry name" value="Regulator of chromosome condensation 1/beta-lactamase-inhibitor protein II"/>
    <property type="match status" value="1"/>
</dbReference>
<feature type="repeat" description="RCC1" evidence="1">
    <location>
        <begin position="187"/>
        <end position="239"/>
    </location>
</feature>
<dbReference type="VEuPathDB" id="TriTrypDB:C4B63_57g87"/>
<dbReference type="VEuPathDB" id="TriTrypDB:TcG_02939"/>
<dbReference type="VEuPathDB" id="TriTrypDB:BCY84_06159"/>
<proteinExistence type="predicted"/>
<accession>A0A2V2W5Q8</accession>
<sequence length="497" mass="54033">MRPYFLLDASPSAVSSCERTAAVIGKYIVEGETLLKAVYCSKYYGVALFRSGRLVLLAPDSPERHGTVIEGGDGHVRDVAAGDTHIVFCKEDGTVYSFGYSNKHGQLGDGTVWRNLPFEQETHATDGSDAGEKRELPRLSSPQMIIGFGGGMDGVEGHVLNGKLLQVPVVAVACGAFHTLLLTSLRNCVYACGLGVSGQLGGRRRPVLQPTFKSIRLLFGLTIRQIAAAGNHSFVLLQTGKLFAFGENLCGQLGFGSVKAVHTPRAVAFSGAVPSVEMRRPLDSSVFKSLRAAWGSAESMYFPLRVERLSPERDPNEPFIVSVWCCPTRTVLLTRTMEWLSCGLAISRGPCEIKAPTMRMDRYGPLGRWIERKEEATSFRKMQWSESVAAALKGVVPPIPLEESLMDEVLCALHVKCSNNAVVLLIRSSGESQPSHLFVQGETPGVFLVDEDGRTPLSPAPRADKLLHDHEVDDDAAEFFLTEAQGIFASEAFMAIM</sequence>
<dbReference type="InterPro" id="IPR000408">
    <property type="entry name" value="Reg_chr_condens"/>
</dbReference>
<dbReference type="VEuPathDB" id="TriTrypDB:ECC02_005829"/>
<protein>
    <recommendedName>
        <fullName evidence="4">Chromatin binding protein</fullName>
    </recommendedName>
</protein>
<dbReference type="PROSITE" id="PS00626">
    <property type="entry name" value="RCC1_2"/>
    <property type="match status" value="1"/>
</dbReference>
<name>A0A2V2W5Q8_TRYCR</name>
<dbReference type="VEuPathDB" id="TriTrypDB:C4B63_57g86"/>
<dbReference type="EMBL" id="PRFC01000164">
    <property type="protein sequence ID" value="PWV03996.1"/>
    <property type="molecule type" value="Genomic_DNA"/>
</dbReference>
<evidence type="ECO:0008006" key="4">
    <source>
        <dbReference type="Google" id="ProtNLM"/>
    </source>
</evidence>
<dbReference type="OrthoDB" id="5981550at2759"/>
<reference evidence="2 3" key="1">
    <citation type="journal article" date="2018" name="Microb. Genom.">
        <title>Expanding an expanded genome: long-read sequencing of Trypanosoma cruzi.</title>
        <authorList>
            <person name="Berna L."/>
            <person name="Rodriguez M."/>
            <person name="Chiribao M.L."/>
            <person name="Parodi-Talice A."/>
            <person name="Pita S."/>
            <person name="Rijo G."/>
            <person name="Alvarez-Valin F."/>
            <person name="Robello C."/>
        </authorList>
    </citation>
    <scope>NUCLEOTIDE SEQUENCE [LARGE SCALE GENOMIC DNA]</scope>
    <source>
        <strain evidence="2 3">TCC</strain>
    </source>
</reference>
<dbReference type="GO" id="GO:0005737">
    <property type="term" value="C:cytoplasm"/>
    <property type="evidence" value="ECO:0007669"/>
    <property type="project" value="TreeGrafter"/>
</dbReference>
<dbReference type="InterPro" id="IPR051553">
    <property type="entry name" value="Ran_GTPase-activating"/>
</dbReference>